<dbReference type="AlphaFoldDB" id="A0A031FY63"/>
<gene>
    <name evidence="1" type="ORF">BW34_00699</name>
</gene>
<accession>A0A031FY63</accession>
<dbReference type="KEGG" id="moo:BWL13_02642"/>
<reference evidence="1 2" key="1">
    <citation type="submission" date="2014-03" db="EMBL/GenBank/DDBJ databases">
        <title>Draft Genome Sequences of 13 Willow Endophytes.</title>
        <authorList>
            <person name="Gan H.Y."/>
            <person name="Gan H.M."/>
            <person name="Savka M.A."/>
            <person name="Hudson A.O."/>
        </authorList>
    </citation>
    <scope>NUCLEOTIDE SEQUENCE [LARGE SCALE GENOMIC DNA]</scope>
    <source>
        <strain evidence="1 2">RIT293</strain>
    </source>
</reference>
<comment type="caution">
    <text evidence="1">The sequence shown here is derived from an EMBL/GenBank/DDBJ whole genome shotgun (WGS) entry which is preliminary data.</text>
</comment>
<dbReference type="EMBL" id="JFYO01000002">
    <property type="protein sequence ID" value="EZP29182.1"/>
    <property type="molecule type" value="Genomic_DNA"/>
</dbReference>
<proteinExistence type="predicted"/>
<sequence length="39" mass="4381">MTSITTGQTRSGLMATGRSTLRFARITPVLLRAFRRRTV</sequence>
<dbReference type="Proteomes" id="UP000024001">
    <property type="component" value="Unassembled WGS sequence"/>
</dbReference>
<keyword evidence="2" id="KW-1185">Reference proteome</keyword>
<name>A0A031FY63_9MICO</name>
<organism evidence="1 2">
    <name type="scientific">Microbacterium oleivorans</name>
    <dbReference type="NCBI Taxonomy" id="273677"/>
    <lineage>
        <taxon>Bacteria</taxon>
        <taxon>Bacillati</taxon>
        <taxon>Actinomycetota</taxon>
        <taxon>Actinomycetes</taxon>
        <taxon>Micrococcales</taxon>
        <taxon>Microbacteriaceae</taxon>
        <taxon>Microbacterium</taxon>
    </lineage>
</organism>
<protein>
    <submittedName>
        <fullName evidence="1">Uncharacterized protein</fullName>
    </submittedName>
</protein>
<evidence type="ECO:0000313" key="1">
    <source>
        <dbReference type="EMBL" id="EZP29182.1"/>
    </source>
</evidence>
<dbReference type="PATRIC" id="fig|273677.3.peg.684"/>
<evidence type="ECO:0000313" key="2">
    <source>
        <dbReference type="Proteomes" id="UP000024001"/>
    </source>
</evidence>